<evidence type="ECO:0000256" key="1">
    <source>
        <dbReference type="ARBA" id="ARBA00022722"/>
    </source>
</evidence>
<dbReference type="Gene3D" id="3.30.420.10">
    <property type="entry name" value="Ribonuclease H-like superfamily/Ribonuclease H"/>
    <property type="match status" value="1"/>
</dbReference>
<accession>A0A9P5Q1K1</accession>
<feature type="non-terminal residue" evidence="4">
    <location>
        <position position="1"/>
    </location>
</feature>
<dbReference type="InterPro" id="IPR047021">
    <property type="entry name" value="REXO1/3/4-like"/>
</dbReference>
<keyword evidence="5" id="KW-1185">Reference proteome</keyword>
<gene>
    <name evidence="4" type="ORF">BDP27DRAFT_1215432</name>
</gene>
<dbReference type="GO" id="GO:0003676">
    <property type="term" value="F:nucleic acid binding"/>
    <property type="evidence" value="ECO:0007669"/>
    <property type="project" value="InterPro"/>
</dbReference>
<dbReference type="InterPro" id="IPR036397">
    <property type="entry name" value="RNaseH_sf"/>
</dbReference>
<dbReference type="SUPFAM" id="SSF53098">
    <property type="entry name" value="Ribonuclease H-like"/>
    <property type="match status" value="1"/>
</dbReference>
<name>A0A9P5Q1K1_9AGAR</name>
<evidence type="ECO:0000256" key="2">
    <source>
        <dbReference type="ARBA" id="ARBA00022801"/>
    </source>
</evidence>
<proteinExistence type="predicted"/>
<dbReference type="AlphaFoldDB" id="A0A9P5Q1K1"/>
<protein>
    <recommendedName>
        <fullName evidence="6">Exonuclease domain-containing protein</fullName>
    </recommendedName>
</protein>
<organism evidence="4 5">
    <name type="scientific">Rhodocollybia butyracea</name>
    <dbReference type="NCBI Taxonomy" id="206335"/>
    <lineage>
        <taxon>Eukaryota</taxon>
        <taxon>Fungi</taxon>
        <taxon>Dikarya</taxon>
        <taxon>Basidiomycota</taxon>
        <taxon>Agaricomycotina</taxon>
        <taxon>Agaricomycetes</taxon>
        <taxon>Agaricomycetidae</taxon>
        <taxon>Agaricales</taxon>
        <taxon>Marasmiineae</taxon>
        <taxon>Omphalotaceae</taxon>
        <taxon>Rhodocollybia</taxon>
    </lineage>
</organism>
<comment type="caution">
    <text evidence="4">The sequence shown here is derived from an EMBL/GenBank/DDBJ whole genome shotgun (WGS) entry which is preliminary data.</text>
</comment>
<dbReference type="PANTHER" id="PTHR12801:SF45">
    <property type="entry name" value="RNA EXONUCLEASE 4"/>
    <property type="match status" value="1"/>
</dbReference>
<evidence type="ECO:0008006" key="6">
    <source>
        <dbReference type="Google" id="ProtNLM"/>
    </source>
</evidence>
<dbReference type="GO" id="GO:0004527">
    <property type="term" value="F:exonuclease activity"/>
    <property type="evidence" value="ECO:0007669"/>
    <property type="project" value="UniProtKB-KW"/>
</dbReference>
<dbReference type="PANTHER" id="PTHR12801">
    <property type="entry name" value="RNA EXONUCLEASE REXO1 / RECO3 FAMILY MEMBER-RELATED"/>
    <property type="match status" value="1"/>
</dbReference>
<dbReference type="InterPro" id="IPR012337">
    <property type="entry name" value="RNaseH-like_sf"/>
</dbReference>
<sequence>SVVDYQGSILVDTFVRPTHHVHSVRFLETNIQFSDIVNAPPFDQVRDHVASVIRSKIVVGHSLWLFLSIMGLSHPALETRDLALFIPLRRKLQSTRVVDLKTLVQVYMGRNIGLVEDSVISQLENARACIDLFRACEEPFERVIATGAWPCNLPPVSYSEYFT</sequence>
<evidence type="ECO:0000313" key="5">
    <source>
        <dbReference type="Proteomes" id="UP000772434"/>
    </source>
</evidence>
<dbReference type="EMBL" id="JADNRY010000016">
    <property type="protein sequence ID" value="KAF9073793.1"/>
    <property type="molecule type" value="Genomic_DNA"/>
</dbReference>
<dbReference type="OrthoDB" id="8191639at2759"/>
<dbReference type="GO" id="GO:0005634">
    <property type="term" value="C:nucleus"/>
    <property type="evidence" value="ECO:0007669"/>
    <property type="project" value="TreeGrafter"/>
</dbReference>
<reference evidence="4" key="1">
    <citation type="submission" date="2020-11" db="EMBL/GenBank/DDBJ databases">
        <authorList>
            <consortium name="DOE Joint Genome Institute"/>
            <person name="Ahrendt S."/>
            <person name="Riley R."/>
            <person name="Andreopoulos W."/>
            <person name="Labutti K."/>
            <person name="Pangilinan J."/>
            <person name="Ruiz-Duenas F.J."/>
            <person name="Barrasa J.M."/>
            <person name="Sanchez-Garcia M."/>
            <person name="Camarero S."/>
            <person name="Miyauchi S."/>
            <person name="Serrano A."/>
            <person name="Linde D."/>
            <person name="Babiker R."/>
            <person name="Drula E."/>
            <person name="Ayuso-Fernandez I."/>
            <person name="Pacheco R."/>
            <person name="Padilla G."/>
            <person name="Ferreira P."/>
            <person name="Barriuso J."/>
            <person name="Kellner H."/>
            <person name="Castanera R."/>
            <person name="Alfaro M."/>
            <person name="Ramirez L."/>
            <person name="Pisabarro A.G."/>
            <person name="Kuo A."/>
            <person name="Tritt A."/>
            <person name="Lipzen A."/>
            <person name="He G."/>
            <person name="Yan M."/>
            <person name="Ng V."/>
            <person name="Cullen D."/>
            <person name="Martin F."/>
            <person name="Rosso M.-N."/>
            <person name="Henrissat B."/>
            <person name="Hibbett D."/>
            <person name="Martinez A.T."/>
            <person name="Grigoriev I.V."/>
        </authorList>
    </citation>
    <scope>NUCLEOTIDE SEQUENCE</scope>
    <source>
        <strain evidence="4">AH 40177</strain>
    </source>
</reference>
<keyword evidence="1" id="KW-0540">Nuclease</keyword>
<keyword evidence="3" id="KW-0269">Exonuclease</keyword>
<evidence type="ECO:0000256" key="3">
    <source>
        <dbReference type="ARBA" id="ARBA00022839"/>
    </source>
</evidence>
<evidence type="ECO:0000313" key="4">
    <source>
        <dbReference type="EMBL" id="KAF9073793.1"/>
    </source>
</evidence>
<keyword evidence="2" id="KW-0378">Hydrolase</keyword>
<dbReference type="Proteomes" id="UP000772434">
    <property type="component" value="Unassembled WGS sequence"/>
</dbReference>